<evidence type="ECO:0000313" key="5">
    <source>
        <dbReference type="Proteomes" id="UP000232883"/>
    </source>
</evidence>
<dbReference type="GO" id="GO:0000156">
    <property type="term" value="F:phosphorelay response regulator activity"/>
    <property type="evidence" value="ECO:0007669"/>
    <property type="project" value="InterPro"/>
</dbReference>
<evidence type="ECO:0008006" key="6">
    <source>
        <dbReference type="Google" id="ProtNLM"/>
    </source>
</evidence>
<dbReference type="PROSITE" id="PS50930">
    <property type="entry name" value="HTH_LYTTR"/>
    <property type="match status" value="1"/>
</dbReference>
<dbReference type="SMART" id="SM00850">
    <property type="entry name" value="LytTR"/>
    <property type="match status" value="1"/>
</dbReference>
<dbReference type="Pfam" id="PF00072">
    <property type="entry name" value="Response_reg"/>
    <property type="match status" value="1"/>
</dbReference>
<proteinExistence type="predicted"/>
<dbReference type="Proteomes" id="UP000232883">
    <property type="component" value="Chromosome"/>
</dbReference>
<dbReference type="Gene3D" id="2.40.50.1020">
    <property type="entry name" value="LytTr DNA-binding domain"/>
    <property type="match status" value="1"/>
</dbReference>
<dbReference type="Gene3D" id="3.40.50.2300">
    <property type="match status" value="1"/>
</dbReference>
<feature type="domain" description="Response regulatory" evidence="2">
    <location>
        <begin position="5"/>
        <end position="124"/>
    </location>
</feature>
<dbReference type="PROSITE" id="PS50110">
    <property type="entry name" value="RESPONSE_REGULATORY"/>
    <property type="match status" value="1"/>
</dbReference>
<dbReference type="Pfam" id="PF04397">
    <property type="entry name" value="LytTR"/>
    <property type="match status" value="1"/>
</dbReference>
<name>A0A2K8YUK2_9BACT</name>
<dbReference type="EMBL" id="CP025096">
    <property type="protein sequence ID" value="AUD01306.1"/>
    <property type="molecule type" value="Genomic_DNA"/>
</dbReference>
<sequence length="241" mass="27982">MSPIRIILLEDNPIDSLTIQIMLTELVDKEHQLDLVAVFETLTPLLVFLETNEVDIVIADIFMNNKPVGLSLFDYLKHRPISLLFVSNTNDKDIFLEAQRKSSFRFISKPINLFTLHANLYSIYEEMQRNRQYNLLAKQYLYLSGKGGQQEQVLFDDIVYIESEGNYCFVFTTAKKYALKKSLSKVLEEDLDVSFLRIHRAYIVNKSAIKQIGPLSIKVNEHVSLPIGRHYRKSLMEFARK</sequence>
<evidence type="ECO:0000259" key="3">
    <source>
        <dbReference type="PROSITE" id="PS50930"/>
    </source>
</evidence>
<dbReference type="KEGG" id="spir:CWM47_05465"/>
<dbReference type="RefSeq" id="WP_100986942.1">
    <property type="nucleotide sequence ID" value="NZ_CP025096.1"/>
</dbReference>
<keyword evidence="5" id="KW-1185">Reference proteome</keyword>
<accession>A0A2K8YUK2</accession>
<feature type="modified residue" description="4-aspartylphosphate" evidence="1">
    <location>
        <position position="60"/>
    </location>
</feature>
<dbReference type="InterPro" id="IPR046947">
    <property type="entry name" value="LytR-like"/>
</dbReference>
<evidence type="ECO:0000256" key="1">
    <source>
        <dbReference type="PROSITE-ProRule" id="PRU00169"/>
    </source>
</evidence>
<organism evidence="4 5">
    <name type="scientific">Spirosoma pollinicola</name>
    <dbReference type="NCBI Taxonomy" id="2057025"/>
    <lineage>
        <taxon>Bacteria</taxon>
        <taxon>Pseudomonadati</taxon>
        <taxon>Bacteroidota</taxon>
        <taxon>Cytophagia</taxon>
        <taxon>Cytophagales</taxon>
        <taxon>Cytophagaceae</taxon>
        <taxon>Spirosoma</taxon>
    </lineage>
</organism>
<dbReference type="GO" id="GO:0003677">
    <property type="term" value="F:DNA binding"/>
    <property type="evidence" value="ECO:0007669"/>
    <property type="project" value="InterPro"/>
</dbReference>
<dbReference type="AlphaFoldDB" id="A0A2K8YUK2"/>
<feature type="domain" description="HTH LytTR-type" evidence="3">
    <location>
        <begin position="146"/>
        <end position="241"/>
    </location>
</feature>
<keyword evidence="1" id="KW-0597">Phosphoprotein</keyword>
<dbReference type="InterPro" id="IPR001789">
    <property type="entry name" value="Sig_transdc_resp-reg_receiver"/>
</dbReference>
<dbReference type="PANTHER" id="PTHR37299">
    <property type="entry name" value="TRANSCRIPTIONAL REGULATOR-RELATED"/>
    <property type="match status" value="1"/>
</dbReference>
<dbReference type="InterPro" id="IPR007492">
    <property type="entry name" value="LytTR_DNA-bd_dom"/>
</dbReference>
<protein>
    <recommendedName>
        <fullName evidence="6">DNA-binding response regulator</fullName>
    </recommendedName>
</protein>
<evidence type="ECO:0000259" key="2">
    <source>
        <dbReference type="PROSITE" id="PS50110"/>
    </source>
</evidence>
<evidence type="ECO:0000313" key="4">
    <source>
        <dbReference type="EMBL" id="AUD01306.1"/>
    </source>
</evidence>
<dbReference type="PANTHER" id="PTHR37299:SF1">
    <property type="entry name" value="STAGE 0 SPORULATION PROTEIN A HOMOLOG"/>
    <property type="match status" value="1"/>
</dbReference>
<dbReference type="OrthoDB" id="940990at2"/>
<reference evidence="4 5" key="1">
    <citation type="submission" date="2017-11" db="EMBL/GenBank/DDBJ databases">
        <title>Taxonomic description and genome sequences of Spirosoma HA7 sp. nov., isolated from pollen microhabitat of Corylus avellana.</title>
        <authorList>
            <person name="Ambika Manirajan B."/>
            <person name="Suarez C."/>
            <person name="Ratering S."/>
            <person name="Geissler-Plaum R."/>
            <person name="Cardinale M."/>
            <person name="Sylvia S."/>
        </authorList>
    </citation>
    <scope>NUCLEOTIDE SEQUENCE [LARGE SCALE GENOMIC DNA]</scope>
    <source>
        <strain evidence="4 5">HA7</strain>
    </source>
</reference>
<dbReference type="SUPFAM" id="SSF52172">
    <property type="entry name" value="CheY-like"/>
    <property type="match status" value="1"/>
</dbReference>
<gene>
    <name evidence="4" type="ORF">CWM47_05465</name>
</gene>
<dbReference type="InterPro" id="IPR011006">
    <property type="entry name" value="CheY-like_superfamily"/>
</dbReference>